<keyword evidence="2" id="KW-1185">Reference proteome</keyword>
<comment type="caution">
    <text evidence="1">The sequence shown here is derived from an EMBL/GenBank/DDBJ whole genome shotgun (WGS) entry which is preliminary data.</text>
</comment>
<dbReference type="EMBL" id="CAJVPJ010003461">
    <property type="protein sequence ID" value="CAG8640382.1"/>
    <property type="molecule type" value="Genomic_DNA"/>
</dbReference>
<sequence length="151" mass="17327">MATKEQGAGHYGFVDMFIPPQNTGTVGRRACSVLLGLKYITLLDLWDGETETWKRQYIHKQLEDFKGKIHKEDEQNLLARKYMYYSKDLRKAVVTTVGDYMGDATKQLKTYMDIVARDILYYDSGVPDNRVKIKEGMDNLQGHVIIIMAIA</sequence>
<proteinExistence type="predicted"/>
<evidence type="ECO:0000313" key="1">
    <source>
        <dbReference type="EMBL" id="CAG8640382.1"/>
    </source>
</evidence>
<evidence type="ECO:0000313" key="2">
    <source>
        <dbReference type="Proteomes" id="UP000789572"/>
    </source>
</evidence>
<dbReference type="Proteomes" id="UP000789572">
    <property type="component" value="Unassembled WGS sequence"/>
</dbReference>
<protein>
    <submittedName>
        <fullName evidence="1">9341_t:CDS:1</fullName>
    </submittedName>
</protein>
<dbReference type="AlphaFoldDB" id="A0A9N9GWV3"/>
<accession>A0A9N9GWV3</accession>
<reference evidence="1" key="1">
    <citation type="submission" date="2021-06" db="EMBL/GenBank/DDBJ databases">
        <authorList>
            <person name="Kallberg Y."/>
            <person name="Tangrot J."/>
            <person name="Rosling A."/>
        </authorList>
    </citation>
    <scope>NUCLEOTIDE SEQUENCE</scope>
    <source>
        <strain evidence="1">IA702</strain>
    </source>
</reference>
<name>A0A9N9GWV3_9GLOM</name>
<dbReference type="OrthoDB" id="3068380at2759"/>
<gene>
    <name evidence="1" type="ORF">POCULU_LOCUS9384</name>
</gene>
<organism evidence="1 2">
    <name type="scientific">Paraglomus occultum</name>
    <dbReference type="NCBI Taxonomy" id="144539"/>
    <lineage>
        <taxon>Eukaryota</taxon>
        <taxon>Fungi</taxon>
        <taxon>Fungi incertae sedis</taxon>
        <taxon>Mucoromycota</taxon>
        <taxon>Glomeromycotina</taxon>
        <taxon>Glomeromycetes</taxon>
        <taxon>Paraglomerales</taxon>
        <taxon>Paraglomeraceae</taxon>
        <taxon>Paraglomus</taxon>
    </lineage>
</organism>
<feature type="non-terminal residue" evidence="1">
    <location>
        <position position="151"/>
    </location>
</feature>